<evidence type="ECO:0000259" key="1">
    <source>
        <dbReference type="Pfam" id="PF20440"/>
    </source>
</evidence>
<proteinExistence type="predicted"/>
<dbReference type="AlphaFoldDB" id="T1BGU6"/>
<feature type="non-terminal residue" evidence="2">
    <location>
        <position position="1"/>
    </location>
</feature>
<dbReference type="Pfam" id="PF20440">
    <property type="entry name" value="GvpD_bR2"/>
    <property type="match status" value="1"/>
</dbReference>
<protein>
    <submittedName>
        <fullName evidence="2">Transcriptional regulator, gvpD related protein</fullName>
    </submittedName>
</protein>
<gene>
    <name evidence="2" type="ORF">B1B_03960</name>
</gene>
<evidence type="ECO:0000313" key="2">
    <source>
        <dbReference type="EMBL" id="EQD72181.1"/>
    </source>
</evidence>
<reference evidence="2" key="2">
    <citation type="journal article" date="2014" name="ISME J.">
        <title>Microbial stratification in low pH oxic and suboxic macroscopic growths along an acid mine drainage.</title>
        <authorList>
            <person name="Mendez-Garcia C."/>
            <person name="Mesa V."/>
            <person name="Sprenger R.R."/>
            <person name="Richter M."/>
            <person name="Diez M.S."/>
            <person name="Solano J."/>
            <person name="Bargiela R."/>
            <person name="Golyshina O.V."/>
            <person name="Manteca A."/>
            <person name="Ramos J.L."/>
            <person name="Gallego J.R."/>
            <person name="Llorente I."/>
            <person name="Martins Dos Santos V.A."/>
            <person name="Jensen O.N."/>
            <person name="Pelaez A.I."/>
            <person name="Sanchez J."/>
            <person name="Ferrer M."/>
        </authorList>
    </citation>
    <scope>NUCLEOTIDE SEQUENCE</scope>
</reference>
<dbReference type="InterPro" id="IPR046777">
    <property type="entry name" value="GvpD_bR2"/>
</dbReference>
<name>T1BGU6_9ZZZZ</name>
<reference evidence="2" key="1">
    <citation type="submission" date="2013-08" db="EMBL/GenBank/DDBJ databases">
        <authorList>
            <person name="Mendez C."/>
            <person name="Richter M."/>
            <person name="Ferrer M."/>
            <person name="Sanchez J."/>
        </authorList>
    </citation>
    <scope>NUCLEOTIDE SEQUENCE</scope>
</reference>
<dbReference type="EMBL" id="AUZY01002468">
    <property type="protein sequence ID" value="EQD72181.1"/>
    <property type="molecule type" value="Genomic_DNA"/>
</dbReference>
<comment type="caution">
    <text evidence="2">The sequence shown here is derived from an EMBL/GenBank/DDBJ whole genome shotgun (WGS) entry which is preliminary data.</text>
</comment>
<sequence length="339" mass="37851">IDSIEALSEKYDIDSGLLFSIIQKDLVEGSGANVIVVMESEGENKLDYYSDGVVAMTYELFNNFLVRNVMIEKLRGVSIGSSPIYIYSLDGGRFHSFNRDTIRYPSTKISAPSGDIQSQLEVPFGNEGFDTLLELGSSSIPVGSVLVIHRKGKSTSVDKYVNLLKNNLIKQTISQGRGVIDVSSSNYESSRILSQCIEPDWMTHYITAEKSDRQSPYIINLGGKSMIEDFPTEVIDFYLSSSQKPNVYLFSTDFLQFVYGSMFYGDLATLINSLRSSGIIMIIADDEEYEKILHFGTYVFHMSDSFGYVTVNSSPSEMYLCSIENNAEGWPTIKLSIMV</sequence>
<feature type="domain" description="GvpD basic region 2" evidence="1">
    <location>
        <begin position="162"/>
        <end position="338"/>
    </location>
</feature>
<organism evidence="2">
    <name type="scientific">mine drainage metagenome</name>
    <dbReference type="NCBI Taxonomy" id="410659"/>
    <lineage>
        <taxon>unclassified sequences</taxon>
        <taxon>metagenomes</taxon>
        <taxon>ecological metagenomes</taxon>
    </lineage>
</organism>
<accession>T1BGU6</accession>